<reference evidence="2" key="1">
    <citation type="submission" date="2021-02" db="EMBL/GenBank/DDBJ databases">
        <authorList>
            <person name="Dougan E. K."/>
            <person name="Rhodes N."/>
            <person name="Thang M."/>
            <person name="Chan C."/>
        </authorList>
    </citation>
    <scope>NUCLEOTIDE SEQUENCE</scope>
</reference>
<evidence type="ECO:0000313" key="3">
    <source>
        <dbReference type="Proteomes" id="UP000654075"/>
    </source>
</evidence>
<name>A0A813GEG3_POLGL</name>
<dbReference type="AlphaFoldDB" id="A0A813GEG3"/>
<gene>
    <name evidence="2" type="ORF">PGLA1383_LOCUS40791</name>
</gene>
<accession>A0A813GEG3</accession>
<proteinExistence type="predicted"/>
<dbReference type="EMBL" id="CAJNNV010028188">
    <property type="protein sequence ID" value="CAE8623527.1"/>
    <property type="molecule type" value="Genomic_DNA"/>
</dbReference>
<dbReference type="InterPro" id="IPR036882">
    <property type="entry name" value="Alba-like_dom_sf"/>
</dbReference>
<dbReference type="Proteomes" id="UP000654075">
    <property type="component" value="Unassembled WGS sequence"/>
</dbReference>
<dbReference type="Gene3D" id="3.30.110.20">
    <property type="entry name" value="Alba-like domain"/>
    <property type="match status" value="1"/>
</dbReference>
<keyword evidence="3" id="KW-1185">Reference proteome</keyword>
<sequence length="112" mass="12457">MVERRFRLTVTFPGTRSPRRNPIRDYVAAILEEASAPGGPRSVLLRARLKAMNKAISVVEVAGRQAAERGLTARSVVAMHGMREEGANRRDLPEIEIRLDFEPATTMKACQL</sequence>
<keyword evidence="1" id="KW-0694">RNA-binding</keyword>
<evidence type="ECO:0000256" key="1">
    <source>
        <dbReference type="ARBA" id="ARBA00022884"/>
    </source>
</evidence>
<protein>
    <submittedName>
        <fullName evidence="2">Uncharacterized protein</fullName>
    </submittedName>
</protein>
<evidence type="ECO:0000313" key="2">
    <source>
        <dbReference type="EMBL" id="CAE8623527.1"/>
    </source>
</evidence>
<comment type="caution">
    <text evidence="2">The sequence shown here is derived from an EMBL/GenBank/DDBJ whole genome shotgun (WGS) entry which is preliminary data.</text>
</comment>
<organism evidence="2 3">
    <name type="scientific">Polarella glacialis</name>
    <name type="common">Dinoflagellate</name>
    <dbReference type="NCBI Taxonomy" id="89957"/>
    <lineage>
        <taxon>Eukaryota</taxon>
        <taxon>Sar</taxon>
        <taxon>Alveolata</taxon>
        <taxon>Dinophyceae</taxon>
        <taxon>Suessiales</taxon>
        <taxon>Suessiaceae</taxon>
        <taxon>Polarella</taxon>
    </lineage>
</organism>
<dbReference type="GO" id="GO:0003723">
    <property type="term" value="F:RNA binding"/>
    <property type="evidence" value="ECO:0007669"/>
    <property type="project" value="UniProtKB-KW"/>
</dbReference>